<dbReference type="SUPFAM" id="SSF55781">
    <property type="entry name" value="GAF domain-like"/>
    <property type="match status" value="1"/>
</dbReference>
<proteinExistence type="predicted"/>
<dbReference type="Pfam" id="PF08447">
    <property type="entry name" value="PAS_3"/>
    <property type="match status" value="1"/>
</dbReference>
<dbReference type="InterPro" id="IPR000014">
    <property type="entry name" value="PAS"/>
</dbReference>
<evidence type="ECO:0000313" key="4">
    <source>
        <dbReference type="EMBL" id="GAA3746186.1"/>
    </source>
</evidence>
<dbReference type="InterPro" id="IPR036457">
    <property type="entry name" value="PPM-type-like_dom_sf"/>
</dbReference>
<dbReference type="Gene3D" id="3.30.450.20">
    <property type="entry name" value="PAS domain"/>
    <property type="match status" value="2"/>
</dbReference>
<dbReference type="CDD" id="cd00130">
    <property type="entry name" value="PAS"/>
    <property type="match status" value="1"/>
</dbReference>
<organism evidence="4 5">
    <name type="scientific">Salinactinospora qingdaonensis</name>
    <dbReference type="NCBI Taxonomy" id="702744"/>
    <lineage>
        <taxon>Bacteria</taxon>
        <taxon>Bacillati</taxon>
        <taxon>Actinomycetota</taxon>
        <taxon>Actinomycetes</taxon>
        <taxon>Streptosporangiales</taxon>
        <taxon>Nocardiopsidaceae</taxon>
        <taxon>Salinactinospora</taxon>
    </lineage>
</organism>
<dbReference type="InterPro" id="IPR003018">
    <property type="entry name" value="GAF"/>
</dbReference>
<dbReference type="RefSeq" id="WP_344971601.1">
    <property type="nucleotide sequence ID" value="NZ_BAABDD010000011.1"/>
</dbReference>
<dbReference type="InterPro" id="IPR052016">
    <property type="entry name" value="Bact_Sigma-Reg"/>
</dbReference>
<sequence>MNGTTGTNDSFVGSGGLADTTATSAMGDPSGAAFLHAPAAMVIVAHEGTILLANHAFEELVGAAPGQVQGQQWPTMLTAEDTERGWQLHRAAVEGTPEAPRPALHIPGTSGPRRIVVEARQLPSEDERSVGLVVLCQPAQEDDDTLRTIAELHTENSDTALWTLDLETGELGELFGPSPLGRLLAGDSQTLEECLARVHRDDIARLRDALEASYSGHDYEQRFRMFDQVGDERWLHARARYQASDRPRLIGIIDDVTEHVQLVRRLADRRRIEAAQGRQVNELAAKLVSATTVEEVVRLLAEDFVPIFDGNSAGVTLVEEGRLRVHAPLDPGFDVIQFCDGGDISDLSSPIAAVLHDRQPRFFESRAEVLERFPIVQATLHHTNEQSWALAPIFGDRRVALGVWSVSWTQPHHATPDERALMLTLAGLAGQALQRISRQQAELELADAMQRRMLPPQLPDIPELDVAARYLPARAGWRVCGDFYDVIKLPERRIGLLIGDVQGHGVEAAAAMGQIRVAFRAYAANQIDPGAVLSETNRLLSETGEIVFATCGYLVLDLDNGHVQAAWAGHPPAVIATTDFFEVWEPETGPPVGVDADSKYPVTTRALASGETLLMCTDGLVESPQVPMEDGMQHVGRALADLATDVHAAATSLADLTPAGRGDDIAILIARKR</sequence>
<dbReference type="InterPro" id="IPR013656">
    <property type="entry name" value="PAS_4"/>
</dbReference>
<evidence type="ECO:0008006" key="6">
    <source>
        <dbReference type="Google" id="ProtNLM"/>
    </source>
</evidence>
<evidence type="ECO:0000259" key="2">
    <source>
        <dbReference type="SMART" id="SM00091"/>
    </source>
</evidence>
<dbReference type="Gene3D" id="3.30.450.40">
    <property type="match status" value="1"/>
</dbReference>
<dbReference type="Gene3D" id="3.60.40.10">
    <property type="entry name" value="PPM-type phosphatase domain"/>
    <property type="match status" value="1"/>
</dbReference>
<evidence type="ECO:0000313" key="5">
    <source>
        <dbReference type="Proteomes" id="UP001500908"/>
    </source>
</evidence>
<dbReference type="InterPro" id="IPR001932">
    <property type="entry name" value="PPM-type_phosphatase-like_dom"/>
</dbReference>
<dbReference type="SMART" id="SM00331">
    <property type="entry name" value="PP2C_SIG"/>
    <property type="match status" value="1"/>
</dbReference>
<dbReference type="Proteomes" id="UP001500908">
    <property type="component" value="Unassembled WGS sequence"/>
</dbReference>
<keyword evidence="1" id="KW-0378">Hydrolase</keyword>
<feature type="domain" description="PPM-type phosphatase" evidence="3">
    <location>
        <begin position="461"/>
        <end position="672"/>
    </location>
</feature>
<dbReference type="InterPro" id="IPR013655">
    <property type="entry name" value="PAS_fold_3"/>
</dbReference>
<dbReference type="SMART" id="SM00091">
    <property type="entry name" value="PAS"/>
    <property type="match status" value="1"/>
</dbReference>
<dbReference type="PANTHER" id="PTHR43156">
    <property type="entry name" value="STAGE II SPORULATION PROTEIN E-RELATED"/>
    <property type="match status" value="1"/>
</dbReference>
<evidence type="ECO:0000259" key="3">
    <source>
        <dbReference type="SMART" id="SM00331"/>
    </source>
</evidence>
<dbReference type="InterPro" id="IPR035965">
    <property type="entry name" value="PAS-like_dom_sf"/>
</dbReference>
<dbReference type="SUPFAM" id="SSF55785">
    <property type="entry name" value="PYP-like sensor domain (PAS domain)"/>
    <property type="match status" value="2"/>
</dbReference>
<keyword evidence="5" id="KW-1185">Reference proteome</keyword>
<dbReference type="Pfam" id="PF13185">
    <property type="entry name" value="GAF_2"/>
    <property type="match status" value="1"/>
</dbReference>
<dbReference type="NCBIfam" id="TIGR00229">
    <property type="entry name" value="sensory_box"/>
    <property type="match status" value="1"/>
</dbReference>
<dbReference type="Pfam" id="PF07228">
    <property type="entry name" value="SpoIIE"/>
    <property type="match status" value="1"/>
</dbReference>
<dbReference type="EMBL" id="BAABDD010000011">
    <property type="protein sequence ID" value="GAA3746186.1"/>
    <property type="molecule type" value="Genomic_DNA"/>
</dbReference>
<dbReference type="PANTHER" id="PTHR43156:SF2">
    <property type="entry name" value="STAGE II SPORULATION PROTEIN E"/>
    <property type="match status" value="1"/>
</dbReference>
<accession>A0ABP7FSN1</accession>
<comment type="caution">
    <text evidence="4">The sequence shown here is derived from an EMBL/GenBank/DDBJ whole genome shotgun (WGS) entry which is preliminary data.</text>
</comment>
<dbReference type="Pfam" id="PF08448">
    <property type="entry name" value="PAS_4"/>
    <property type="match status" value="1"/>
</dbReference>
<dbReference type="InterPro" id="IPR029016">
    <property type="entry name" value="GAF-like_dom_sf"/>
</dbReference>
<gene>
    <name evidence="4" type="ORF">GCM10022402_27110</name>
</gene>
<name>A0ABP7FSN1_9ACTN</name>
<feature type="domain" description="PAS" evidence="2">
    <location>
        <begin position="28"/>
        <end position="94"/>
    </location>
</feature>
<reference evidence="5" key="1">
    <citation type="journal article" date="2019" name="Int. J. Syst. Evol. Microbiol.">
        <title>The Global Catalogue of Microorganisms (GCM) 10K type strain sequencing project: providing services to taxonomists for standard genome sequencing and annotation.</title>
        <authorList>
            <consortium name="The Broad Institute Genomics Platform"/>
            <consortium name="The Broad Institute Genome Sequencing Center for Infectious Disease"/>
            <person name="Wu L."/>
            <person name="Ma J."/>
        </authorList>
    </citation>
    <scope>NUCLEOTIDE SEQUENCE [LARGE SCALE GENOMIC DNA]</scope>
    <source>
        <strain evidence="5">JCM 17137</strain>
    </source>
</reference>
<evidence type="ECO:0000256" key="1">
    <source>
        <dbReference type="ARBA" id="ARBA00022801"/>
    </source>
</evidence>
<dbReference type="SUPFAM" id="SSF81606">
    <property type="entry name" value="PP2C-like"/>
    <property type="match status" value="1"/>
</dbReference>
<protein>
    <recommendedName>
        <fullName evidence="6">PAS domain S-box-containing protein</fullName>
    </recommendedName>
</protein>